<dbReference type="Gene3D" id="3.40.50.720">
    <property type="entry name" value="NAD(P)-binding Rossmann-like Domain"/>
    <property type="match status" value="1"/>
</dbReference>
<evidence type="ECO:0000256" key="4">
    <source>
        <dbReference type="SAM" id="MobiDB-lite"/>
    </source>
</evidence>
<feature type="compositionally biased region" description="Basic and acidic residues" evidence="4">
    <location>
        <begin position="72"/>
        <end position="84"/>
    </location>
</feature>
<dbReference type="PANTHER" id="PTHR43899:SF13">
    <property type="entry name" value="RH59310P"/>
    <property type="match status" value="1"/>
</dbReference>
<dbReference type="GO" id="GO:0016491">
    <property type="term" value="F:oxidoreductase activity"/>
    <property type="evidence" value="ECO:0007669"/>
    <property type="project" value="UniProtKB-KW"/>
</dbReference>
<evidence type="ECO:0000313" key="5">
    <source>
        <dbReference type="EMBL" id="CAD7578947.1"/>
    </source>
</evidence>
<dbReference type="InterPro" id="IPR051019">
    <property type="entry name" value="VLCFA-Steroid_DH"/>
</dbReference>
<dbReference type="GO" id="GO:0005783">
    <property type="term" value="C:endoplasmic reticulum"/>
    <property type="evidence" value="ECO:0007669"/>
    <property type="project" value="TreeGrafter"/>
</dbReference>
<keyword evidence="2" id="KW-0560">Oxidoreductase</keyword>
<protein>
    <submittedName>
        <fullName evidence="5">(California timema) hypothetical protein</fullName>
    </submittedName>
</protein>
<feature type="region of interest" description="Disordered" evidence="4">
    <location>
        <begin position="72"/>
        <end position="96"/>
    </location>
</feature>
<dbReference type="InterPro" id="IPR036291">
    <property type="entry name" value="NAD(P)-bd_dom_sf"/>
</dbReference>
<dbReference type="AlphaFoldDB" id="A0A7R9PDM8"/>
<evidence type="ECO:0000256" key="3">
    <source>
        <dbReference type="RuleBase" id="RU000363"/>
    </source>
</evidence>
<dbReference type="Pfam" id="PF00106">
    <property type="entry name" value="adh_short"/>
    <property type="match status" value="1"/>
</dbReference>
<gene>
    <name evidence="5" type="ORF">TCMB3V08_LOCUS11484</name>
</gene>
<proteinExistence type="inferred from homology"/>
<comment type="similarity">
    <text evidence="1 3">Belongs to the short-chain dehydrogenases/reductases (SDR) family.</text>
</comment>
<dbReference type="EMBL" id="OE189238">
    <property type="protein sequence ID" value="CAD7578947.1"/>
    <property type="molecule type" value="Genomic_DNA"/>
</dbReference>
<dbReference type="InterPro" id="IPR002347">
    <property type="entry name" value="SDR_fam"/>
</dbReference>
<dbReference type="SUPFAM" id="SSF51735">
    <property type="entry name" value="NAD(P)-binding Rossmann-fold domains"/>
    <property type="match status" value="1"/>
</dbReference>
<sequence>MVQATGAVAADLEFEYRVQTRTVRADLQQPTLEVYNHIAREIRDLQVARIRGVCVGDTGLGGIGKVELEEVNPHSREGRVENHLGKTTPSSPDRESNLDLLVLSSRAQHDKRSHSSVGPVEVSVLVNYVGLCYPQPEYFTELPKADKIYGRIIRTNVVALVKMTAMVLPQMVTRGTGVIITVSAQSASIPSPMLAVYAASKAFVEKFTEDLTIEYGPKGVVSVCTPKSGQKLGRR</sequence>
<evidence type="ECO:0000256" key="2">
    <source>
        <dbReference type="ARBA" id="ARBA00023002"/>
    </source>
</evidence>
<dbReference type="PANTHER" id="PTHR43899">
    <property type="entry name" value="RH59310P"/>
    <property type="match status" value="1"/>
</dbReference>
<dbReference type="PRINTS" id="PR00081">
    <property type="entry name" value="GDHRDH"/>
</dbReference>
<name>A0A7R9PDM8_TIMCA</name>
<dbReference type="PRINTS" id="PR00080">
    <property type="entry name" value="SDRFAMILY"/>
</dbReference>
<reference evidence="5" key="1">
    <citation type="submission" date="2020-11" db="EMBL/GenBank/DDBJ databases">
        <authorList>
            <person name="Tran Van P."/>
        </authorList>
    </citation>
    <scope>NUCLEOTIDE SEQUENCE</scope>
</reference>
<evidence type="ECO:0000256" key="1">
    <source>
        <dbReference type="ARBA" id="ARBA00006484"/>
    </source>
</evidence>
<organism evidence="5">
    <name type="scientific">Timema californicum</name>
    <name type="common">California timema</name>
    <name type="synonym">Walking stick</name>
    <dbReference type="NCBI Taxonomy" id="61474"/>
    <lineage>
        <taxon>Eukaryota</taxon>
        <taxon>Metazoa</taxon>
        <taxon>Ecdysozoa</taxon>
        <taxon>Arthropoda</taxon>
        <taxon>Hexapoda</taxon>
        <taxon>Insecta</taxon>
        <taxon>Pterygota</taxon>
        <taxon>Neoptera</taxon>
        <taxon>Polyneoptera</taxon>
        <taxon>Phasmatodea</taxon>
        <taxon>Timematodea</taxon>
        <taxon>Timematoidea</taxon>
        <taxon>Timematidae</taxon>
        <taxon>Timema</taxon>
    </lineage>
</organism>
<accession>A0A7R9PDM8</accession>